<dbReference type="OrthoDB" id="2789670at2759"/>
<keyword evidence="9 14" id="KW-0560">Oxidoreductase</keyword>
<evidence type="ECO:0000256" key="6">
    <source>
        <dbReference type="ARBA" id="ARBA00022692"/>
    </source>
</evidence>
<evidence type="ECO:0000256" key="2">
    <source>
        <dbReference type="ARBA" id="ARBA00004167"/>
    </source>
</evidence>
<evidence type="ECO:0000256" key="13">
    <source>
        <dbReference type="PIRSR" id="PIRSR602401-1"/>
    </source>
</evidence>
<comment type="similarity">
    <text evidence="4 14">Belongs to the cytochrome P450 family.</text>
</comment>
<evidence type="ECO:0000256" key="10">
    <source>
        <dbReference type="ARBA" id="ARBA00023004"/>
    </source>
</evidence>
<keyword evidence="5 13" id="KW-0349">Heme</keyword>
<keyword evidence="16" id="KW-1185">Reference proteome</keyword>
<evidence type="ECO:0000256" key="11">
    <source>
        <dbReference type="ARBA" id="ARBA00023033"/>
    </source>
</evidence>
<name>A0A1C7LUH9_GRIFR</name>
<evidence type="ECO:0000256" key="14">
    <source>
        <dbReference type="RuleBase" id="RU000461"/>
    </source>
</evidence>
<evidence type="ECO:0000256" key="7">
    <source>
        <dbReference type="ARBA" id="ARBA00022723"/>
    </source>
</evidence>
<dbReference type="PRINTS" id="PR00463">
    <property type="entry name" value="EP450I"/>
</dbReference>
<dbReference type="GO" id="GO:0004497">
    <property type="term" value="F:monooxygenase activity"/>
    <property type="evidence" value="ECO:0007669"/>
    <property type="project" value="UniProtKB-KW"/>
</dbReference>
<evidence type="ECO:0000313" key="15">
    <source>
        <dbReference type="EMBL" id="OBZ67589.1"/>
    </source>
</evidence>
<comment type="caution">
    <text evidence="15">The sequence shown here is derived from an EMBL/GenBank/DDBJ whole genome shotgun (WGS) entry which is preliminary data.</text>
</comment>
<evidence type="ECO:0000256" key="1">
    <source>
        <dbReference type="ARBA" id="ARBA00001971"/>
    </source>
</evidence>
<dbReference type="InterPro" id="IPR001128">
    <property type="entry name" value="Cyt_P450"/>
</dbReference>
<proteinExistence type="inferred from homology"/>
<keyword evidence="7 13" id="KW-0479">Metal-binding</keyword>
<dbReference type="PANTHER" id="PTHR46300:SF7">
    <property type="entry name" value="P450, PUTATIVE (EUROFUNG)-RELATED"/>
    <property type="match status" value="1"/>
</dbReference>
<keyword evidence="11 14" id="KW-0503">Monooxygenase</keyword>
<dbReference type="GO" id="GO:0020037">
    <property type="term" value="F:heme binding"/>
    <property type="evidence" value="ECO:0007669"/>
    <property type="project" value="InterPro"/>
</dbReference>
<dbReference type="InterPro" id="IPR002401">
    <property type="entry name" value="Cyt_P450_E_grp-I"/>
</dbReference>
<dbReference type="SUPFAM" id="SSF48264">
    <property type="entry name" value="Cytochrome P450"/>
    <property type="match status" value="1"/>
</dbReference>
<organism evidence="15 16">
    <name type="scientific">Grifola frondosa</name>
    <name type="common">Maitake</name>
    <name type="synonym">Polyporus frondosus</name>
    <dbReference type="NCBI Taxonomy" id="5627"/>
    <lineage>
        <taxon>Eukaryota</taxon>
        <taxon>Fungi</taxon>
        <taxon>Dikarya</taxon>
        <taxon>Basidiomycota</taxon>
        <taxon>Agaricomycotina</taxon>
        <taxon>Agaricomycetes</taxon>
        <taxon>Polyporales</taxon>
        <taxon>Grifolaceae</taxon>
        <taxon>Grifola</taxon>
    </lineage>
</organism>
<evidence type="ECO:0000256" key="4">
    <source>
        <dbReference type="ARBA" id="ARBA00010617"/>
    </source>
</evidence>
<keyword evidence="6" id="KW-0812">Transmembrane</keyword>
<comment type="cofactor">
    <cofactor evidence="1 13">
        <name>heme</name>
        <dbReference type="ChEBI" id="CHEBI:30413"/>
    </cofactor>
</comment>
<dbReference type="InterPro" id="IPR017972">
    <property type="entry name" value="Cyt_P450_CS"/>
</dbReference>
<dbReference type="GO" id="GO:0016705">
    <property type="term" value="F:oxidoreductase activity, acting on paired donors, with incorporation or reduction of molecular oxygen"/>
    <property type="evidence" value="ECO:0007669"/>
    <property type="project" value="InterPro"/>
</dbReference>
<keyword evidence="12" id="KW-0472">Membrane</keyword>
<evidence type="ECO:0000256" key="9">
    <source>
        <dbReference type="ARBA" id="ARBA00023002"/>
    </source>
</evidence>
<dbReference type="Proteomes" id="UP000092993">
    <property type="component" value="Unassembled WGS sequence"/>
</dbReference>
<protein>
    <submittedName>
        <fullName evidence="15">O-methylsterigmatocystin oxidoreductase</fullName>
    </submittedName>
</protein>
<comment type="subcellular location">
    <subcellularLocation>
        <location evidence="2">Membrane</location>
        <topology evidence="2">Single-pass membrane protein</topology>
    </subcellularLocation>
</comment>
<gene>
    <name evidence="15" type="primary">ordA_17</name>
    <name evidence="15" type="ORF">A0H81_12394</name>
</gene>
<dbReference type="EMBL" id="LUGG01000023">
    <property type="protein sequence ID" value="OBZ67589.1"/>
    <property type="molecule type" value="Genomic_DNA"/>
</dbReference>
<dbReference type="GO" id="GO:0016020">
    <property type="term" value="C:membrane"/>
    <property type="evidence" value="ECO:0007669"/>
    <property type="project" value="UniProtKB-SubCell"/>
</dbReference>
<feature type="binding site" description="axial binding residue" evidence="13">
    <location>
        <position position="381"/>
    </location>
    <ligand>
        <name>heme</name>
        <dbReference type="ChEBI" id="CHEBI:30413"/>
    </ligand>
    <ligandPart>
        <name>Fe</name>
        <dbReference type="ChEBI" id="CHEBI:18248"/>
    </ligandPart>
</feature>
<dbReference type="STRING" id="5627.A0A1C7LUH9"/>
<dbReference type="PROSITE" id="PS00086">
    <property type="entry name" value="CYTOCHROME_P450"/>
    <property type="match status" value="1"/>
</dbReference>
<dbReference type="Pfam" id="PF00067">
    <property type="entry name" value="p450"/>
    <property type="match status" value="1"/>
</dbReference>
<reference evidence="15 16" key="1">
    <citation type="submission" date="2016-03" db="EMBL/GenBank/DDBJ databases">
        <title>Whole genome sequencing of Grifola frondosa 9006-11.</title>
        <authorList>
            <person name="Min B."/>
            <person name="Park H."/>
            <person name="Kim J.-G."/>
            <person name="Cho H."/>
            <person name="Oh Y.-L."/>
            <person name="Kong W.-S."/>
            <person name="Choi I.-G."/>
        </authorList>
    </citation>
    <scope>NUCLEOTIDE SEQUENCE [LARGE SCALE GENOMIC DNA]</scope>
    <source>
        <strain evidence="15 16">9006-11</strain>
    </source>
</reference>
<dbReference type="OMA" id="HAFDFSI"/>
<evidence type="ECO:0000256" key="8">
    <source>
        <dbReference type="ARBA" id="ARBA00022989"/>
    </source>
</evidence>
<evidence type="ECO:0000256" key="5">
    <source>
        <dbReference type="ARBA" id="ARBA00022617"/>
    </source>
</evidence>
<accession>A0A1C7LUH9</accession>
<evidence type="ECO:0000313" key="16">
    <source>
        <dbReference type="Proteomes" id="UP000092993"/>
    </source>
</evidence>
<dbReference type="CDD" id="cd11065">
    <property type="entry name" value="CYP64-like"/>
    <property type="match status" value="1"/>
</dbReference>
<evidence type="ECO:0000256" key="12">
    <source>
        <dbReference type="ARBA" id="ARBA00023136"/>
    </source>
</evidence>
<dbReference type="AlphaFoldDB" id="A0A1C7LUH9"/>
<comment type="pathway">
    <text evidence="3">Secondary metabolite biosynthesis.</text>
</comment>
<sequence length="427" mass="48205">MAAKYGDIIHLRVLGQTLILLGSREAVFELLEGRSATYSDRGMSTMISLMGWEWNMTMMPYGQTWRRHRRIFHQCFHRETIEVYQPEQLRATHRLLQRLSLQPLQFIQHTRHTFSAIMLNVAYGMQVAEADDKYIKIAEKAVQTANDLQPGSYLVEHFPILRFVPAWVPGAGFQRKAAKWRKDVLALREVPFAAAKTAINNGSCSSSITSALMEEISQLDDASAHEKEEVAKNVTGITYAAGVDTTLAATRIFFLAMVLYPEVQKRAQAELDAIVGSRQLPDFSHRDSLPYINAMVKECLRWQVVVPFALPHRCMVDDEYKGYYIPKGSLVMANSWALLHDPAVYPDPDEFKPERFLKDGQLDPEVTDPSTMAFGYGRRLCPGRHFAESSLWLIIASVLHVFDIGPPLDAKGQAMNVEPKMTSGLLS</sequence>
<dbReference type="PANTHER" id="PTHR46300">
    <property type="entry name" value="P450, PUTATIVE (EUROFUNG)-RELATED-RELATED"/>
    <property type="match status" value="1"/>
</dbReference>
<evidence type="ECO:0000256" key="3">
    <source>
        <dbReference type="ARBA" id="ARBA00005179"/>
    </source>
</evidence>
<dbReference type="PRINTS" id="PR00385">
    <property type="entry name" value="P450"/>
</dbReference>
<dbReference type="InterPro" id="IPR036396">
    <property type="entry name" value="Cyt_P450_sf"/>
</dbReference>
<keyword evidence="10 13" id="KW-0408">Iron</keyword>
<dbReference type="InterPro" id="IPR050364">
    <property type="entry name" value="Cytochrome_P450_fung"/>
</dbReference>
<dbReference type="Gene3D" id="1.10.630.10">
    <property type="entry name" value="Cytochrome P450"/>
    <property type="match status" value="1"/>
</dbReference>
<keyword evidence="8" id="KW-1133">Transmembrane helix</keyword>
<dbReference type="GO" id="GO:0005506">
    <property type="term" value="F:iron ion binding"/>
    <property type="evidence" value="ECO:0007669"/>
    <property type="project" value="InterPro"/>
</dbReference>